<feature type="active site" description="Proton donor" evidence="4">
    <location>
        <position position="142"/>
    </location>
</feature>
<accession>A0AA94KYP2</accession>
<comment type="caution">
    <text evidence="6">The sequence shown here is derived from an EMBL/GenBank/DDBJ whole genome shotgun (WGS) entry which is preliminary data.</text>
</comment>
<organism evidence="6 7">
    <name type="scientific">Agrococcus baldri</name>
    <dbReference type="NCBI Taxonomy" id="153730"/>
    <lineage>
        <taxon>Bacteria</taxon>
        <taxon>Bacillati</taxon>
        <taxon>Actinomycetota</taxon>
        <taxon>Actinomycetes</taxon>
        <taxon>Micrococcales</taxon>
        <taxon>Microbacteriaceae</taxon>
        <taxon>Agrococcus</taxon>
    </lineage>
</organism>
<dbReference type="Pfam" id="PF01451">
    <property type="entry name" value="LMWPc"/>
    <property type="match status" value="1"/>
</dbReference>
<dbReference type="SUPFAM" id="SSF52788">
    <property type="entry name" value="Phosphotyrosine protein phosphatases I"/>
    <property type="match status" value="1"/>
</dbReference>
<evidence type="ECO:0000256" key="4">
    <source>
        <dbReference type="PIRSR" id="PIRSR617867-1"/>
    </source>
</evidence>
<dbReference type="EMBL" id="FOZN01000001">
    <property type="protein sequence ID" value="SFS00479.1"/>
    <property type="molecule type" value="Genomic_DNA"/>
</dbReference>
<dbReference type="PANTHER" id="PTHR11717">
    <property type="entry name" value="LOW MOLECULAR WEIGHT PROTEIN TYROSINE PHOSPHATASE"/>
    <property type="match status" value="1"/>
</dbReference>
<evidence type="ECO:0000259" key="5">
    <source>
        <dbReference type="SMART" id="SM00226"/>
    </source>
</evidence>
<proteinExistence type="inferred from homology"/>
<evidence type="ECO:0000256" key="3">
    <source>
        <dbReference type="ARBA" id="ARBA00022912"/>
    </source>
</evidence>
<dbReference type="AlphaFoldDB" id="A0AA94KYP2"/>
<dbReference type="RefSeq" id="WP_092915445.1">
    <property type="nucleotide sequence ID" value="NZ_FOZN01000001.1"/>
</dbReference>
<dbReference type="InterPro" id="IPR017867">
    <property type="entry name" value="Tyr_phospatase_low_mol_wt"/>
</dbReference>
<feature type="active site" evidence="4">
    <location>
        <position position="30"/>
    </location>
</feature>
<evidence type="ECO:0000256" key="2">
    <source>
        <dbReference type="ARBA" id="ARBA00022801"/>
    </source>
</evidence>
<dbReference type="InterPro" id="IPR050438">
    <property type="entry name" value="LMW_PTPase"/>
</dbReference>
<keyword evidence="2" id="KW-0378">Hydrolase</keyword>
<gene>
    <name evidence="6" type="ORF">SAMN04487783_0457</name>
</gene>
<dbReference type="PRINTS" id="PR00719">
    <property type="entry name" value="LMWPTPASE"/>
</dbReference>
<feature type="active site" description="Nucleophile" evidence="4">
    <location>
        <position position="24"/>
    </location>
</feature>
<dbReference type="GO" id="GO:0004725">
    <property type="term" value="F:protein tyrosine phosphatase activity"/>
    <property type="evidence" value="ECO:0007669"/>
    <property type="project" value="InterPro"/>
</dbReference>
<reference evidence="6 7" key="1">
    <citation type="submission" date="2016-10" db="EMBL/GenBank/DDBJ databases">
        <authorList>
            <person name="Varghese N."/>
            <person name="Submissions S."/>
        </authorList>
    </citation>
    <scope>NUCLEOTIDE SEQUENCE [LARGE SCALE GENOMIC DNA]</scope>
    <source>
        <strain evidence="6 7">IAM 15147</strain>
    </source>
</reference>
<dbReference type="Gene3D" id="3.40.50.2300">
    <property type="match status" value="1"/>
</dbReference>
<evidence type="ECO:0000256" key="1">
    <source>
        <dbReference type="ARBA" id="ARBA00011063"/>
    </source>
</evidence>
<feature type="domain" description="Phosphotyrosine protein phosphatase I" evidence="5">
    <location>
        <begin position="18"/>
        <end position="210"/>
    </location>
</feature>
<keyword evidence="3" id="KW-0904">Protein phosphatase</keyword>
<name>A0AA94KYP2_9MICO</name>
<evidence type="ECO:0000313" key="7">
    <source>
        <dbReference type="Proteomes" id="UP000198506"/>
    </source>
</evidence>
<keyword evidence="7" id="KW-1185">Reference proteome</keyword>
<dbReference type="Proteomes" id="UP000198506">
    <property type="component" value="Unassembled WGS sequence"/>
</dbReference>
<dbReference type="InterPro" id="IPR036196">
    <property type="entry name" value="Ptyr_pPase_sf"/>
</dbReference>
<dbReference type="SMART" id="SM00226">
    <property type="entry name" value="LMWPc"/>
    <property type="match status" value="1"/>
</dbReference>
<dbReference type="InterPro" id="IPR023485">
    <property type="entry name" value="Ptyr_pPase"/>
</dbReference>
<evidence type="ECO:0000313" key="6">
    <source>
        <dbReference type="EMBL" id="SFS00479.1"/>
    </source>
</evidence>
<sequence length="224" mass="24163">MTFPVRWVPSNRRPAGVFRVLVVCTGNICRSPLGEQLVRARVPAAFGRSTIAALEVTSAGTHALVAAPMDPYSAIEAARLGARDAEAHRAQQLRRRDVAAADLVLTMERSHRGEVQRLAPRDAERVFKLGEFSAVIDRLACDPTLHQIPPLGADGFAAFMRRVVNAADHGRDLARLSGTLDVEDPYRRSADVYRRSADAIDRHVARIATSLVALAGPRAAGSGA</sequence>
<comment type="similarity">
    <text evidence="1">Belongs to the low molecular weight phosphotyrosine protein phosphatase family.</text>
</comment>
<dbReference type="PANTHER" id="PTHR11717:SF31">
    <property type="entry name" value="LOW MOLECULAR WEIGHT PROTEIN-TYROSINE-PHOSPHATASE ETP-RELATED"/>
    <property type="match status" value="1"/>
</dbReference>
<protein>
    <submittedName>
        <fullName evidence="6">Protein-tyrosine phosphatase</fullName>
    </submittedName>
</protein>